<dbReference type="CDD" id="cd06222">
    <property type="entry name" value="RNase_H_like"/>
    <property type="match status" value="1"/>
</dbReference>
<protein>
    <submittedName>
        <fullName evidence="2">Retrotransposon</fullName>
    </submittedName>
</protein>
<dbReference type="Pfam" id="PF13456">
    <property type="entry name" value="RVT_3"/>
    <property type="match status" value="1"/>
</dbReference>
<dbReference type="AlphaFoldDB" id="A0ABD1U171"/>
<keyword evidence="3" id="KW-1185">Reference proteome</keyword>
<dbReference type="InterPro" id="IPR002156">
    <property type="entry name" value="RNaseH_domain"/>
</dbReference>
<dbReference type="PANTHER" id="PTHR47723:SF13">
    <property type="entry name" value="PUTATIVE-RELATED"/>
    <property type="match status" value="1"/>
</dbReference>
<dbReference type="InterPro" id="IPR053151">
    <property type="entry name" value="RNase_H-like"/>
</dbReference>
<dbReference type="InterPro" id="IPR044730">
    <property type="entry name" value="RNase_H-like_dom_plant"/>
</dbReference>
<dbReference type="PANTHER" id="PTHR47723">
    <property type="entry name" value="OS05G0353850 PROTEIN"/>
    <property type="match status" value="1"/>
</dbReference>
<proteinExistence type="predicted"/>
<dbReference type="EMBL" id="JBFOLK010000004">
    <property type="protein sequence ID" value="KAL2518747.1"/>
    <property type="molecule type" value="Genomic_DNA"/>
</dbReference>
<dbReference type="SUPFAM" id="SSF53098">
    <property type="entry name" value="Ribonuclease H-like"/>
    <property type="match status" value="1"/>
</dbReference>
<organism evidence="2 3">
    <name type="scientific">Abeliophyllum distichum</name>
    <dbReference type="NCBI Taxonomy" id="126358"/>
    <lineage>
        <taxon>Eukaryota</taxon>
        <taxon>Viridiplantae</taxon>
        <taxon>Streptophyta</taxon>
        <taxon>Embryophyta</taxon>
        <taxon>Tracheophyta</taxon>
        <taxon>Spermatophyta</taxon>
        <taxon>Magnoliopsida</taxon>
        <taxon>eudicotyledons</taxon>
        <taxon>Gunneridae</taxon>
        <taxon>Pentapetalae</taxon>
        <taxon>asterids</taxon>
        <taxon>lamiids</taxon>
        <taxon>Lamiales</taxon>
        <taxon>Oleaceae</taxon>
        <taxon>Forsythieae</taxon>
        <taxon>Abeliophyllum</taxon>
    </lineage>
</organism>
<sequence length="309" mass="35055">MKQIEALIFTVSLKEIRFLTSVRRVLQCIEHYEGASGQLLNRDKSGIILPKRFSTSQIRKLENLTGFRHQQQPFIYLGVPLFKEARKIFLYDDLVQKVRSRIFGWASRLLSFGGRISLIRSVLSSIPLYLLQIIKPPKAILKKLDGRLFRVIHWRGDLDITPLFGIFLTTQSLPPPVLVYWRTPPGGSYKINTDGCVKDGFASGGRVIRDSSSQCVRAFFSSYGECPILEAELRAIFDGIILAQRLVLSDLWIESDSTLVIHCIPRGGGPWSIQATLHHIRHHLTFDRDTISHIYREGNQVADLLASEG</sequence>
<gene>
    <name evidence="2" type="ORF">Adt_14994</name>
</gene>
<evidence type="ECO:0000313" key="3">
    <source>
        <dbReference type="Proteomes" id="UP001604336"/>
    </source>
</evidence>
<dbReference type="Proteomes" id="UP001604336">
    <property type="component" value="Unassembled WGS sequence"/>
</dbReference>
<accession>A0ABD1U171</accession>
<reference evidence="3" key="1">
    <citation type="submission" date="2024-07" db="EMBL/GenBank/DDBJ databases">
        <title>Two chromosome-level genome assemblies of Korean endemic species Abeliophyllum distichum and Forsythia ovata (Oleaceae).</title>
        <authorList>
            <person name="Jang H."/>
        </authorList>
    </citation>
    <scope>NUCLEOTIDE SEQUENCE [LARGE SCALE GENOMIC DNA]</scope>
</reference>
<feature type="domain" description="RNase H type-1" evidence="1">
    <location>
        <begin position="192"/>
        <end position="308"/>
    </location>
</feature>
<dbReference type="InterPro" id="IPR012337">
    <property type="entry name" value="RNaseH-like_sf"/>
</dbReference>
<name>A0ABD1U171_9LAMI</name>
<dbReference type="Gene3D" id="3.30.420.10">
    <property type="entry name" value="Ribonuclease H-like superfamily/Ribonuclease H"/>
    <property type="match status" value="1"/>
</dbReference>
<evidence type="ECO:0000259" key="1">
    <source>
        <dbReference type="Pfam" id="PF13456"/>
    </source>
</evidence>
<comment type="caution">
    <text evidence="2">The sequence shown here is derived from an EMBL/GenBank/DDBJ whole genome shotgun (WGS) entry which is preliminary data.</text>
</comment>
<dbReference type="InterPro" id="IPR036397">
    <property type="entry name" value="RNaseH_sf"/>
</dbReference>
<evidence type="ECO:0000313" key="2">
    <source>
        <dbReference type="EMBL" id="KAL2518747.1"/>
    </source>
</evidence>